<evidence type="ECO:0000256" key="6">
    <source>
        <dbReference type="PIRSR" id="PIRSR019574-1"/>
    </source>
</evidence>
<comment type="caution">
    <text evidence="8">The sequence shown here is derived from an EMBL/GenBank/DDBJ whole genome shotgun (WGS) entry which is preliminary data.</text>
</comment>
<dbReference type="PANTHER" id="PTHR30222">
    <property type="entry name" value="SPERMIDINE/PUTRESCINE-BINDING PERIPLASMIC PROTEIN"/>
    <property type="match status" value="1"/>
</dbReference>
<evidence type="ECO:0000313" key="9">
    <source>
        <dbReference type="Proteomes" id="UP000218022"/>
    </source>
</evidence>
<keyword evidence="4 5" id="KW-0574">Periplasm</keyword>
<dbReference type="GO" id="GO:0019808">
    <property type="term" value="F:polyamine binding"/>
    <property type="evidence" value="ECO:0007669"/>
    <property type="project" value="InterPro"/>
</dbReference>
<dbReference type="PIRSF" id="PIRSF019574">
    <property type="entry name" value="Periplasmic_polyamine_BP"/>
    <property type="match status" value="1"/>
</dbReference>
<feature type="signal peptide" evidence="7">
    <location>
        <begin position="1"/>
        <end position="20"/>
    </location>
</feature>
<keyword evidence="2 5" id="KW-0813">Transport</keyword>
<dbReference type="InterPro" id="IPR006059">
    <property type="entry name" value="SBP"/>
</dbReference>
<evidence type="ECO:0000313" key="8">
    <source>
        <dbReference type="EMBL" id="PCE24013.1"/>
    </source>
</evidence>
<dbReference type="PANTHER" id="PTHR30222:SF12">
    <property type="entry name" value="NORSPERMIDINE SENSOR"/>
    <property type="match status" value="1"/>
</dbReference>
<comment type="subcellular location">
    <subcellularLocation>
        <location evidence="1 5">Periplasm</location>
    </subcellularLocation>
</comment>
<dbReference type="GO" id="GO:0015846">
    <property type="term" value="P:polyamine transport"/>
    <property type="evidence" value="ECO:0007669"/>
    <property type="project" value="InterPro"/>
</dbReference>
<dbReference type="EMBL" id="MTZV01000006">
    <property type="protein sequence ID" value="PCE24013.1"/>
    <property type="molecule type" value="Genomic_DNA"/>
</dbReference>
<keyword evidence="3 7" id="KW-0732">Signal</keyword>
<dbReference type="PRINTS" id="PR00909">
    <property type="entry name" value="SPERMDNBNDNG"/>
</dbReference>
<dbReference type="Proteomes" id="UP000218022">
    <property type="component" value="Unassembled WGS sequence"/>
</dbReference>
<feature type="binding site" evidence="6">
    <location>
        <position position="79"/>
    </location>
    <ligand>
        <name>spermidine</name>
        <dbReference type="ChEBI" id="CHEBI:57834"/>
    </ligand>
</feature>
<evidence type="ECO:0000256" key="1">
    <source>
        <dbReference type="ARBA" id="ARBA00004418"/>
    </source>
</evidence>
<dbReference type="Pfam" id="PF13416">
    <property type="entry name" value="SBP_bac_8"/>
    <property type="match status" value="1"/>
</dbReference>
<dbReference type="GO" id="GO:0042597">
    <property type="term" value="C:periplasmic space"/>
    <property type="evidence" value="ECO:0007669"/>
    <property type="project" value="UniProtKB-SubCell"/>
</dbReference>
<gene>
    <name evidence="8" type="ORF">BWP39_30485</name>
</gene>
<comment type="function">
    <text evidence="5">Required for the activity of the bacterial periplasmic transport system of putrescine.</text>
</comment>
<comment type="similarity">
    <text evidence="5">Belongs to the bacterial solute-binding protein PotD/PotF family.</text>
</comment>
<organism evidence="8 9">
    <name type="scientific">Paraburkholderia acidicola</name>
    <dbReference type="NCBI Taxonomy" id="1912599"/>
    <lineage>
        <taxon>Bacteria</taxon>
        <taxon>Pseudomonadati</taxon>
        <taxon>Pseudomonadota</taxon>
        <taxon>Betaproteobacteria</taxon>
        <taxon>Burkholderiales</taxon>
        <taxon>Burkholderiaceae</taxon>
        <taxon>Paraburkholderia</taxon>
    </lineage>
</organism>
<dbReference type="AlphaFoldDB" id="A0A2A4EQV9"/>
<name>A0A2A4EQV9_9BURK</name>
<dbReference type="SUPFAM" id="SSF53850">
    <property type="entry name" value="Periplasmic binding protein-like II"/>
    <property type="match status" value="1"/>
</dbReference>
<sequence>MKRKYLYGIVCLAFSTGAYAGGEVHIGNWPDYMPSSLLTQFEKETGVKTTLDVYESDAALTEKLQAGAGGYDVAITGDYYVPILAHAGLLTKLDKSKLSNAANIKPEFAHPSFDPERNYAMPYMVVITGFSYDGARVTGGRLDDSWKPFFDPEPAVRGQIADLDAVEELYMAASWYLGQDECSEKPDDAKRVLAILEKQKPFVKIYSNDGPIDRIVSKQVIVQHNWNGSSERASQQLSSVKFVVPREGARMLLDNLVIPAKAKNLSAAYQFVNWMMKPEIIAEVSNALRYNNAIRGSEKYMDQALLRDPAINVPEDQKARLRPYKACSPAALSLRSKVWTKLKG</sequence>
<evidence type="ECO:0000256" key="3">
    <source>
        <dbReference type="ARBA" id="ARBA00022729"/>
    </source>
</evidence>
<feature type="chain" id="PRO_5012946496" description="Putrescine-binding periplasmic protein" evidence="7">
    <location>
        <begin position="21"/>
        <end position="344"/>
    </location>
</feature>
<dbReference type="InterPro" id="IPR001188">
    <property type="entry name" value="Sperm_putr-bd"/>
</dbReference>
<protein>
    <recommendedName>
        <fullName evidence="5">Putrescine-binding periplasmic protein</fullName>
    </recommendedName>
</protein>
<evidence type="ECO:0000256" key="7">
    <source>
        <dbReference type="SAM" id="SignalP"/>
    </source>
</evidence>
<accession>A0A2A4EQV9</accession>
<evidence type="ECO:0000256" key="5">
    <source>
        <dbReference type="PIRNR" id="PIRNR019574"/>
    </source>
</evidence>
<reference evidence="8 9" key="1">
    <citation type="submission" date="2017-01" db="EMBL/GenBank/DDBJ databases">
        <title>Whole-Genome Shotgun Sequencing of Two beta-Proteobacterial Species in Search of the Bulgecin Biosynthetic Cluster.</title>
        <authorList>
            <person name="Horsman M.E."/>
            <person name="Marous D.R."/>
            <person name="Li R."/>
            <person name="Oliver R.A."/>
            <person name="Byun B."/>
            <person name="Emrich S.J."/>
            <person name="Boggess B."/>
            <person name="Townsend C.A."/>
            <person name="Mobashery S."/>
        </authorList>
    </citation>
    <scope>NUCLEOTIDE SEQUENCE [LARGE SCALE GENOMIC DNA]</scope>
    <source>
        <strain evidence="8 9">ATCC 31363</strain>
    </source>
</reference>
<evidence type="ECO:0000256" key="2">
    <source>
        <dbReference type="ARBA" id="ARBA00022448"/>
    </source>
</evidence>
<dbReference type="Gene3D" id="3.40.190.10">
    <property type="entry name" value="Periplasmic binding protein-like II"/>
    <property type="match status" value="2"/>
</dbReference>
<proteinExistence type="inferred from homology"/>
<evidence type="ECO:0000256" key="4">
    <source>
        <dbReference type="ARBA" id="ARBA00022764"/>
    </source>
</evidence>